<gene>
    <name evidence="1" type="ORF">COR51_00710</name>
</gene>
<keyword evidence="2" id="KW-1185">Reference proteome</keyword>
<reference evidence="1 2" key="2">
    <citation type="submission" date="2018-03" db="EMBL/GenBank/DDBJ databases">
        <title>Genetic Diversity and Phenotypic Plasticity of AHL Mediated Quorum Sensing in Environmental Strains of Vibrio mediterranei.</title>
        <authorList>
            <person name="Lantoine F."/>
            <person name="Vouve F."/>
        </authorList>
    </citation>
    <scope>NUCLEOTIDE SEQUENCE [LARGE SCALE GENOMIC DNA]</scope>
    <source>
        <strain evidence="1 2">17LN0615E</strain>
    </source>
</reference>
<comment type="caution">
    <text evidence="1">The sequence shown here is derived from an EMBL/GenBank/DDBJ whole genome shotgun (WGS) entry which is preliminary data.</text>
</comment>
<evidence type="ECO:0000313" key="1">
    <source>
        <dbReference type="EMBL" id="PRQ69143.1"/>
    </source>
</evidence>
<evidence type="ECO:0000313" key="2">
    <source>
        <dbReference type="Proteomes" id="UP000238163"/>
    </source>
</evidence>
<sequence>MVAKNLSPIGNAQKLEATDAYHAGVYVLAKLEFRDVESVGLEDTNFLERKIKGLLSTVEVSANAAPGEEGDKYKLQRVTYYDKAKTTLSSLSKSKKKSKSDTPKVKEHKTILQKIKEILKKMCDKIQDILFGPAGDMLLKRFCSWLVEKVAKNLFNLIKKHSSESKIAGVVKGVTKAVTQTADMIYNWRLGCGVTLLKSPAQDICSALTKAQGQRIVEGIGESVGSAAIIGAQIASASVNPAGPKFVGALAGILSKIFGEIIKFFEMRRIKTALTDAKTMWKDIQTRRQHLATQNLSSQEWVKGAQSGEYHIIPVWLRASLLSSPILASILMASGYLSHPYRFVQMISPLDSVMLQSDFNKSRRYIDRLKKDAGLNIRVIKKSRGFVFTSQDPAVSAMLLGALKGSDAHLTTYDKFKNWMFA</sequence>
<protein>
    <submittedName>
        <fullName evidence="1">Uncharacterized protein</fullName>
    </submittedName>
</protein>
<dbReference type="Proteomes" id="UP000238163">
    <property type="component" value="Unassembled WGS sequence"/>
</dbReference>
<accession>A0ABX5DJC9</accession>
<dbReference type="RefSeq" id="WP_062460105.1">
    <property type="nucleotide sequence ID" value="NZ_FLLQ01000006.1"/>
</dbReference>
<dbReference type="EMBL" id="NWTN01000001">
    <property type="protein sequence ID" value="PRQ69143.1"/>
    <property type="molecule type" value="Genomic_DNA"/>
</dbReference>
<proteinExistence type="predicted"/>
<organism evidence="1 2">
    <name type="scientific">Vibrio mediterranei</name>
    <dbReference type="NCBI Taxonomy" id="689"/>
    <lineage>
        <taxon>Bacteria</taxon>
        <taxon>Pseudomonadati</taxon>
        <taxon>Pseudomonadota</taxon>
        <taxon>Gammaproteobacteria</taxon>
        <taxon>Vibrionales</taxon>
        <taxon>Vibrionaceae</taxon>
        <taxon>Vibrio</taxon>
    </lineage>
</organism>
<name>A0ABX5DJC9_9VIBR</name>
<reference evidence="1 2" key="1">
    <citation type="submission" date="2017-09" db="EMBL/GenBank/DDBJ databases">
        <authorList>
            <person name="Girard L."/>
            <person name="Lami R."/>
            <person name="Suzuki M."/>
            <person name="Baudart J."/>
        </authorList>
    </citation>
    <scope>NUCLEOTIDE SEQUENCE [LARGE SCALE GENOMIC DNA]</scope>
    <source>
        <strain evidence="1 2">17LN0615E</strain>
    </source>
</reference>